<evidence type="ECO:0000313" key="1">
    <source>
        <dbReference type="EMBL" id="MCG4961879.1"/>
    </source>
</evidence>
<gene>
    <name evidence="3" type="ORF">DWW24_18445</name>
    <name evidence="2" type="ORF">DWW57_17625</name>
    <name evidence="1" type="ORF">L0P03_18840</name>
</gene>
<protein>
    <submittedName>
        <fullName evidence="2">Acyl carrier protein</fullName>
    </submittedName>
</protein>
<accession>A0A1Y3ZRV5</accession>
<dbReference type="EMBL" id="JAKNDN010000049">
    <property type="protein sequence ID" value="MCG4961879.1"/>
    <property type="molecule type" value="Genomic_DNA"/>
</dbReference>
<name>A0A1Y3ZRV5_9BACT</name>
<evidence type="ECO:0000313" key="5">
    <source>
        <dbReference type="Proteomes" id="UP000284243"/>
    </source>
</evidence>
<dbReference type="InterPro" id="IPR036736">
    <property type="entry name" value="ACP-like_sf"/>
</dbReference>
<reference evidence="1" key="2">
    <citation type="submission" date="2022-01" db="EMBL/GenBank/DDBJ databases">
        <title>Collection of gut derived symbiotic bacterial strains cultured from healthy donors.</title>
        <authorList>
            <person name="Lin H."/>
            <person name="Kohout C."/>
            <person name="Waligurski E."/>
            <person name="Pamer E.G."/>
        </authorList>
    </citation>
    <scope>NUCLEOTIDE SEQUENCE</scope>
    <source>
        <strain evidence="1">DFI.1.149</strain>
    </source>
</reference>
<dbReference type="SUPFAM" id="SSF47336">
    <property type="entry name" value="ACP-like"/>
    <property type="match status" value="1"/>
</dbReference>
<dbReference type="AlphaFoldDB" id="A0A1Y3ZRV5"/>
<proteinExistence type="predicted"/>
<dbReference type="Proteomes" id="UP001199750">
    <property type="component" value="Unassembled WGS sequence"/>
</dbReference>
<dbReference type="EMBL" id="QRYC01000039">
    <property type="protein sequence ID" value="RGU54036.1"/>
    <property type="molecule type" value="Genomic_DNA"/>
</dbReference>
<dbReference type="RefSeq" id="WP_013611267.1">
    <property type="nucleotide sequence ID" value="NZ_CABJFF010000015.1"/>
</dbReference>
<sequence length="79" mass="8953">MTNLEKYNEAFTTVFSVSAKDLNDEFNAGNIDSWDSVHQLSIVAQLEEIFDVMFDPEDILGLTSYAEGKKILSKYNVEL</sequence>
<dbReference type="OMA" id="AGNIDSW"/>
<dbReference type="Gene3D" id="1.10.1200.10">
    <property type="entry name" value="ACP-like"/>
    <property type="match status" value="1"/>
</dbReference>
<dbReference type="Proteomes" id="UP000284243">
    <property type="component" value="Unassembled WGS sequence"/>
</dbReference>
<dbReference type="EMBL" id="QRYW01000051">
    <property type="protein sequence ID" value="RGV19341.1"/>
    <property type="molecule type" value="Genomic_DNA"/>
</dbReference>
<comment type="caution">
    <text evidence="2">The sequence shown here is derived from an EMBL/GenBank/DDBJ whole genome shotgun (WGS) entry which is preliminary data.</text>
</comment>
<dbReference type="Proteomes" id="UP000283426">
    <property type="component" value="Unassembled WGS sequence"/>
</dbReference>
<dbReference type="GeneID" id="61274213"/>
<reference evidence="4 5" key="1">
    <citation type="submission" date="2018-08" db="EMBL/GenBank/DDBJ databases">
        <title>A genome reference for cultivated species of the human gut microbiota.</title>
        <authorList>
            <person name="Zou Y."/>
            <person name="Xue W."/>
            <person name="Luo G."/>
        </authorList>
    </citation>
    <scope>NUCLEOTIDE SEQUENCE [LARGE SCALE GENOMIC DNA]</scope>
    <source>
        <strain evidence="3 4">AF14-6AC</strain>
        <strain evidence="2 5">AF16-14</strain>
    </source>
</reference>
<organism evidence="2 5">
    <name type="scientific">Odoribacter splanchnicus</name>
    <dbReference type="NCBI Taxonomy" id="28118"/>
    <lineage>
        <taxon>Bacteria</taxon>
        <taxon>Pseudomonadati</taxon>
        <taxon>Bacteroidota</taxon>
        <taxon>Bacteroidia</taxon>
        <taxon>Bacteroidales</taxon>
        <taxon>Odoribacteraceae</taxon>
        <taxon>Odoribacter</taxon>
    </lineage>
</organism>
<evidence type="ECO:0000313" key="2">
    <source>
        <dbReference type="EMBL" id="RGU54036.1"/>
    </source>
</evidence>
<evidence type="ECO:0000313" key="3">
    <source>
        <dbReference type="EMBL" id="RGV19341.1"/>
    </source>
</evidence>
<evidence type="ECO:0000313" key="4">
    <source>
        <dbReference type="Proteomes" id="UP000283426"/>
    </source>
</evidence>